<gene>
    <name evidence="3" type="ORF">FW778_15485</name>
</gene>
<dbReference type="InterPro" id="IPR029058">
    <property type="entry name" value="AB_hydrolase_fold"/>
</dbReference>
<dbReference type="PANTHER" id="PTHR43798">
    <property type="entry name" value="MONOACYLGLYCEROL LIPASE"/>
    <property type="match status" value="1"/>
</dbReference>
<feature type="domain" description="AB hydrolase-1" evidence="2">
    <location>
        <begin position="51"/>
        <end position="150"/>
    </location>
</feature>
<dbReference type="Proteomes" id="UP000326903">
    <property type="component" value="Unassembled WGS sequence"/>
</dbReference>
<reference evidence="3 4" key="1">
    <citation type="submission" date="2019-09" db="EMBL/GenBank/DDBJ databases">
        <title>Draft genome sequence of Ginsengibacter sp. BR5-29.</title>
        <authorList>
            <person name="Im W.-T."/>
        </authorList>
    </citation>
    <scope>NUCLEOTIDE SEQUENCE [LARGE SCALE GENOMIC DNA]</scope>
    <source>
        <strain evidence="3 4">BR5-29</strain>
    </source>
</reference>
<keyword evidence="3" id="KW-0378">Hydrolase</keyword>
<accession>A0A5J5IEW3</accession>
<dbReference type="AlphaFoldDB" id="A0A5J5IEW3"/>
<keyword evidence="1" id="KW-0732">Signal</keyword>
<feature type="signal peptide" evidence="1">
    <location>
        <begin position="1"/>
        <end position="18"/>
    </location>
</feature>
<keyword evidence="4" id="KW-1185">Reference proteome</keyword>
<proteinExistence type="predicted"/>
<dbReference type="InterPro" id="IPR000073">
    <property type="entry name" value="AB_hydrolase_1"/>
</dbReference>
<dbReference type="InterPro" id="IPR050266">
    <property type="entry name" value="AB_hydrolase_sf"/>
</dbReference>
<dbReference type="EMBL" id="VYQF01000004">
    <property type="protein sequence ID" value="KAA9038153.1"/>
    <property type="molecule type" value="Genomic_DNA"/>
</dbReference>
<dbReference type="Gene3D" id="3.40.50.1820">
    <property type="entry name" value="alpha/beta hydrolase"/>
    <property type="match status" value="1"/>
</dbReference>
<dbReference type="RefSeq" id="WP_150415713.1">
    <property type="nucleotide sequence ID" value="NZ_VYQF01000004.1"/>
</dbReference>
<name>A0A5J5IEW3_9BACT</name>
<comment type="caution">
    <text evidence="3">The sequence shown here is derived from an EMBL/GenBank/DDBJ whole genome shotgun (WGS) entry which is preliminary data.</text>
</comment>
<feature type="chain" id="PRO_5023832271" evidence="1">
    <location>
        <begin position="19"/>
        <end position="274"/>
    </location>
</feature>
<dbReference type="SUPFAM" id="SSF53474">
    <property type="entry name" value="alpha/beta-Hydrolases"/>
    <property type="match status" value="1"/>
</dbReference>
<organism evidence="3 4">
    <name type="scientific">Ginsengibacter hankyongi</name>
    <dbReference type="NCBI Taxonomy" id="2607284"/>
    <lineage>
        <taxon>Bacteria</taxon>
        <taxon>Pseudomonadati</taxon>
        <taxon>Bacteroidota</taxon>
        <taxon>Chitinophagia</taxon>
        <taxon>Chitinophagales</taxon>
        <taxon>Chitinophagaceae</taxon>
        <taxon>Ginsengibacter</taxon>
    </lineage>
</organism>
<evidence type="ECO:0000256" key="1">
    <source>
        <dbReference type="SAM" id="SignalP"/>
    </source>
</evidence>
<evidence type="ECO:0000313" key="3">
    <source>
        <dbReference type="EMBL" id="KAA9038153.1"/>
    </source>
</evidence>
<evidence type="ECO:0000259" key="2">
    <source>
        <dbReference type="Pfam" id="PF00561"/>
    </source>
</evidence>
<sequence length="274" mass="30353">MRILFLIACIFITTFSKAQTDSLSSKFPIHSNYFSSFDGTKIYYEVRGKGKPVFLVHGFIVDGNSWKHATLYSALLEKNYKVITLDMRGNGKSGKPHDSTAYDNDAEAKDIILLMNSLKIKHYSVVGYSRGSIITARLLVLDKRIKDAVLGGMGADFTNPVWPRRIMFYHALRGDSVPELKGLVEYVQQKKLDQLALAYLQRSQPSTSKEELSKVTQPVLVISGSEDSDNGSSGELAGLLPKSTIATVPGDHNHASATKEFADAVIHFLEKNTY</sequence>
<dbReference type="GO" id="GO:0016787">
    <property type="term" value="F:hydrolase activity"/>
    <property type="evidence" value="ECO:0007669"/>
    <property type="project" value="UniProtKB-KW"/>
</dbReference>
<evidence type="ECO:0000313" key="4">
    <source>
        <dbReference type="Proteomes" id="UP000326903"/>
    </source>
</evidence>
<dbReference type="Pfam" id="PF00561">
    <property type="entry name" value="Abhydrolase_1"/>
    <property type="match status" value="1"/>
</dbReference>
<protein>
    <submittedName>
        <fullName evidence="3">Alpha/beta hydrolase</fullName>
    </submittedName>
</protein>